<accession>A0A0V8RV35</accession>
<dbReference type="OrthoDB" id="379011at2157"/>
<proteinExistence type="predicted"/>
<evidence type="ECO:0000313" key="1">
    <source>
        <dbReference type="EMBL" id="KSW11880.1"/>
    </source>
</evidence>
<name>A0A0V8RV35_PYROC</name>
<dbReference type="RefSeq" id="WP_058370558.1">
    <property type="nucleotide sequence ID" value="NZ_LNTB01000001.1"/>
</dbReference>
<dbReference type="EMBL" id="LNTB01000001">
    <property type="protein sequence ID" value="KSW11880.1"/>
    <property type="molecule type" value="Genomic_DNA"/>
</dbReference>
<dbReference type="Proteomes" id="UP000053352">
    <property type="component" value="Unassembled WGS sequence"/>
</dbReference>
<organism evidence="1 2">
    <name type="scientific">Pyrodictium occultum</name>
    <dbReference type="NCBI Taxonomy" id="2309"/>
    <lineage>
        <taxon>Archaea</taxon>
        <taxon>Thermoproteota</taxon>
        <taxon>Thermoprotei</taxon>
        <taxon>Desulfurococcales</taxon>
        <taxon>Pyrodictiaceae</taxon>
        <taxon>Pyrodictium</taxon>
    </lineage>
</organism>
<reference evidence="1 2" key="1">
    <citation type="submission" date="2015-11" db="EMBL/GenBank/DDBJ databases">
        <title>Genome sequence of Pyrodictium occultum PL-19, a marine hyperthermophilic archaeon isolated from Volcano, Italy.</title>
        <authorList>
            <person name="Utturkar S."/>
            <person name="Huber H."/>
            <person name="Leptihn S."/>
            <person name="Brown S."/>
            <person name="Stetter K.O."/>
            <person name="Podar M."/>
        </authorList>
    </citation>
    <scope>NUCLEOTIDE SEQUENCE [LARGE SCALE GENOMIC DNA]</scope>
    <source>
        <strain evidence="1 2">PL-19</strain>
    </source>
</reference>
<gene>
    <name evidence="1" type="ORF">CF15_03515</name>
</gene>
<evidence type="ECO:0000313" key="2">
    <source>
        <dbReference type="Proteomes" id="UP000053352"/>
    </source>
</evidence>
<sequence>MAELGVGELFRRALAEGSEEARERLARALLEDLEGGLQEVAKRVGGEVVPDTVVVRTALEVAVAAMAYARGSGRRLRVIAPSEPVPGWGPLNTLLSAMEENGLVEVYRLQLIASTRPTARDIARRVAKIARGISAKVVDVSDAPPYVVAGLHAGGVRTLTVLVDLGYMAVFQKFGFY</sequence>
<dbReference type="STRING" id="2309.CF15_03515"/>
<dbReference type="AlphaFoldDB" id="A0A0V8RV35"/>
<keyword evidence="2" id="KW-1185">Reference proteome</keyword>
<protein>
    <submittedName>
        <fullName evidence="1">Uncharacterized protein</fullName>
    </submittedName>
</protein>
<comment type="caution">
    <text evidence="1">The sequence shown here is derived from an EMBL/GenBank/DDBJ whole genome shotgun (WGS) entry which is preliminary data.</text>
</comment>